<dbReference type="EMBL" id="JAAZWO010000038">
    <property type="protein sequence ID" value="MBC2399870.1"/>
    <property type="molecule type" value="Genomic_DNA"/>
</dbReference>
<feature type="binding site" evidence="8">
    <location>
        <position position="34"/>
    </location>
    <ligand>
        <name>a divalent metal cation</name>
        <dbReference type="ChEBI" id="CHEBI:60240"/>
    </ligand>
</feature>
<dbReference type="PROSITE" id="PS01086">
    <property type="entry name" value="RIBUL_P_3_EPIMER_2"/>
    <property type="match status" value="1"/>
</dbReference>
<dbReference type="Proteomes" id="UP000563151">
    <property type="component" value="Unassembled WGS sequence"/>
</dbReference>
<dbReference type="AlphaFoldDB" id="A0A923EB89"/>
<dbReference type="Pfam" id="PF00834">
    <property type="entry name" value="Ribul_P_3_epim"/>
    <property type="match status" value="1"/>
</dbReference>
<name>A0A923EB89_CLOTT</name>
<dbReference type="EC" id="5.1.3.-" evidence="8"/>
<dbReference type="GO" id="GO:0034700">
    <property type="term" value="F:allulose 6-phosphate 3-epimerase activity"/>
    <property type="evidence" value="ECO:0007669"/>
    <property type="project" value="UniProtKB-UniRule"/>
</dbReference>
<dbReference type="InterPro" id="IPR000056">
    <property type="entry name" value="Ribul_P_3_epim-like"/>
</dbReference>
<comment type="similarity">
    <text evidence="8">Belongs to the ribulose-phosphate 3-epimerase family. AlsE subfamily.</text>
</comment>
<evidence type="ECO:0000313" key="9">
    <source>
        <dbReference type="EMBL" id="MBC2399870.1"/>
    </source>
</evidence>
<dbReference type="GO" id="GO:0046872">
    <property type="term" value="F:metal ion binding"/>
    <property type="evidence" value="ECO:0007669"/>
    <property type="project" value="UniProtKB-UniRule"/>
</dbReference>
<dbReference type="GO" id="GO:0006098">
    <property type="term" value="P:pentose-phosphate shunt"/>
    <property type="evidence" value="ECO:0007669"/>
    <property type="project" value="UniProtKB-UniRule"/>
</dbReference>
<dbReference type="NCBIfam" id="NF007266">
    <property type="entry name" value="PRK09722.1"/>
    <property type="match status" value="1"/>
</dbReference>
<evidence type="ECO:0000256" key="6">
    <source>
        <dbReference type="ARBA" id="ARBA00022723"/>
    </source>
</evidence>
<protein>
    <recommendedName>
        <fullName evidence="8">Putative D-allulose-6-phosphate 3-epimerase</fullName>
        <ecNumber evidence="8">5.1.3.-</ecNumber>
    </recommendedName>
</protein>
<feature type="binding site" evidence="8">
    <location>
        <position position="65"/>
    </location>
    <ligand>
        <name>substrate</name>
    </ligand>
</feature>
<dbReference type="PANTHER" id="PTHR11749">
    <property type="entry name" value="RIBULOSE-5-PHOSPHATE-3-EPIMERASE"/>
    <property type="match status" value="1"/>
</dbReference>
<evidence type="ECO:0000256" key="8">
    <source>
        <dbReference type="HAMAP-Rule" id="MF_02226"/>
    </source>
</evidence>
<evidence type="ECO:0000313" key="10">
    <source>
        <dbReference type="Proteomes" id="UP000563151"/>
    </source>
</evidence>
<dbReference type="NCBIfam" id="TIGR01163">
    <property type="entry name" value="rpe"/>
    <property type="match status" value="1"/>
</dbReference>
<evidence type="ECO:0000256" key="5">
    <source>
        <dbReference type="ARBA" id="ARBA00001954"/>
    </source>
</evidence>
<reference evidence="9 10" key="1">
    <citation type="submission" date="2020-04" db="EMBL/GenBank/DDBJ databases">
        <title>Genomic insights into acetone-butanol-ethanol (ABE) fermentation by sequencing solventogenic clostridia strains.</title>
        <authorList>
            <person name="Brown S."/>
        </authorList>
    </citation>
    <scope>NUCLEOTIDE SEQUENCE [LARGE SCALE GENOMIC DNA]</scope>
    <source>
        <strain evidence="9 10">DJ011</strain>
    </source>
</reference>
<comment type="cofactor">
    <cofactor evidence="4">
        <name>Zn(2+)</name>
        <dbReference type="ChEBI" id="CHEBI:29105"/>
    </cofactor>
</comment>
<comment type="caution">
    <text evidence="9">The sequence shown here is derived from an EMBL/GenBank/DDBJ whole genome shotgun (WGS) entry which is preliminary data.</text>
</comment>
<feature type="binding site" evidence="8">
    <location>
        <position position="32"/>
    </location>
    <ligand>
        <name>a divalent metal cation</name>
        <dbReference type="ChEBI" id="CHEBI:60240"/>
    </ligand>
</feature>
<accession>A0A923EB89</accession>
<organism evidence="9 10">
    <name type="scientific">Clostridium tetanomorphum</name>
    <dbReference type="NCBI Taxonomy" id="1553"/>
    <lineage>
        <taxon>Bacteria</taxon>
        <taxon>Bacillati</taxon>
        <taxon>Bacillota</taxon>
        <taxon>Clostridia</taxon>
        <taxon>Eubacteriales</taxon>
        <taxon>Clostridiaceae</taxon>
        <taxon>Clostridium</taxon>
    </lineage>
</organism>
<comment type="cofactor">
    <cofactor evidence="2">
        <name>Mn(2+)</name>
        <dbReference type="ChEBI" id="CHEBI:29035"/>
    </cofactor>
</comment>
<feature type="binding site" evidence="8">
    <location>
        <position position="175"/>
    </location>
    <ligand>
        <name>a divalent metal cation</name>
        <dbReference type="ChEBI" id="CHEBI:60240"/>
    </ligand>
</feature>
<dbReference type="SUPFAM" id="SSF51366">
    <property type="entry name" value="Ribulose-phoshate binding barrel"/>
    <property type="match status" value="1"/>
</dbReference>
<keyword evidence="8" id="KW-0119">Carbohydrate metabolism</keyword>
<comment type="catalytic activity">
    <reaction evidence="8">
        <text>D-allulose 6-phosphate = keto-D-fructose 6-phosphate</text>
        <dbReference type="Rhea" id="RHEA:28426"/>
        <dbReference type="ChEBI" id="CHEBI:57579"/>
        <dbReference type="ChEBI" id="CHEBI:61519"/>
    </reaction>
</comment>
<evidence type="ECO:0000256" key="2">
    <source>
        <dbReference type="ARBA" id="ARBA00001936"/>
    </source>
</evidence>
<comment type="catalytic activity">
    <reaction evidence="1">
        <text>D-ribulose 5-phosphate = D-xylulose 5-phosphate</text>
        <dbReference type="Rhea" id="RHEA:13677"/>
        <dbReference type="ChEBI" id="CHEBI:57737"/>
        <dbReference type="ChEBI" id="CHEBI:58121"/>
        <dbReference type="EC" id="5.1.3.1"/>
    </reaction>
</comment>
<dbReference type="HAMAP" id="MF_02226">
    <property type="entry name" value="AlluloseP_3_epimer"/>
    <property type="match status" value="1"/>
</dbReference>
<dbReference type="PROSITE" id="PS01085">
    <property type="entry name" value="RIBUL_P_3_EPIMER_1"/>
    <property type="match status" value="1"/>
</dbReference>
<keyword evidence="6 8" id="KW-0479">Metal-binding</keyword>
<dbReference type="InterPro" id="IPR013785">
    <property type="entry name" value="Aldolase_TIM"/>
</dbReference>
<dbReference type="InterPro" id="IPR043677">
    <property type="entry name" value="AlluloseP_3_epimer_AlsE"/>
</dbReference>
<dbReference type="InterPro" id="IPR011060">
    <property type="entry name" value="RibuloseP-bd_barrel"/>
</dbReference>
<dbReference type="SMR" id="A0A923EB89"/>
<comment type="cofactor">
    <cofactor evidence="5">
        <name>Fe(2+)</name>
        <dbReference type="ChEBI" id="CHEBI:29033"/>
    </cofactor>
</comment>
<dbReference type="GO" id="GO:0019316">
    <property type="term" value="P:D-allose catabolic process"/>
    <property type="evidence" value="ECO:0007669"/>
    <property type="project" value="UniProtKB-UniRule"/>
</dbReference>
<dbReference type="Gene3D" id="3.20.20.70">
    <property type="entry name" value="Aldolase class I"/>
    <property type="match status" value="1"/>
</dbReference>
<comment type="cofactor">
    <cofactor evidence="3">
        <name>Co(2+)</name>
        <dbReference type="ChEBI" id="CHEBI:48828"/>
    </cofactor>
</comment>
<feature type="active site" description="Proton acceptor" evidence="8">
    <location>
        <position position="34"/>
    </location>
</feature>
<dbReference type="GO" id="GO:0004750">
    <property type="term" value="F:D-ribulose-phosphate 3-epimerase activity"/>
    <property type="evidence" value="ECO:0007669"/>
    <property type="project" value="UniProtKB-UniRule"/>
</dbReference>
<feature type="binding site" evidence="8">
    <location>
        <begin position="142"/>
        <end position="145"/>
    </location>
    <ligand>
        <name>substrate</name>
    </ligand>
</feature>
<feature type="active site" description="Proton donor" evidence="8">
    <location>
        <position position="175"/>
    </location>
</feature>
<gene>
    <name evidence="9" type="primary">rpe</name>
    <name evidence="9" type="ORF">HGG79_19195</name>
</gene>
<sequence length="227" mass="26176">MNYGFAPSLMCMNILKLEEQIKILNERADFFHVDIMDGHYVKNITLSPFFIEQIRPLANIPIDAHLMVENPNDFLDELSRVGTDYVSLHVETINKDAFRIINKIKSLGMKVGVVLNPATSVQVMKHYINRIDKITVMTVDPGFAGQKFIPEMLEKIKELKEMKEKEDYKYIIEIDGSCNEKTFKQLKEVGAEIFVVGSSGLFNKDEDLEKAWDMMMADFNYSLSYKE</sequence>
<feature type="binding site" evidence="8">
    <location>
        <begin position="175"/>
        <end position="177"/>
    </location>
    <ligand>
        <name>substrate</name>
    </ligand>
</feature>
<keyword evidence="10" id="KW-1185">Reference proteome</keyword>
<comment type="cofactor">
    <cofactor evidence="8">
        <name>a divalent metal cation</name>
        <dbReference type="ChEBI" id="CHEBI:60240"/>
    </cofactor>
</comment>
<dbReference type="CDD" id="cd00429">
    <property type="entry name" value="RPE"/>
    <property type="match status" value="1"/>
</dbReference>
<comment type="function">
    <text evidence="8">Catalyzes the reversible epimerization of D-allulose 6-phosphate to D-fructose 6-phosphate. Can also catalyze with lower efficiency the reversible epimerization of D-ribulose 5-phosphate to D-xylulose 5-phosphate.</text>
</comment>
<evidence type="ECO:0000256" key="1">
    <source>
        <dbReference type="ARBA" id="ARBA00001782"/>
    </source>
</evidence>
<proteinExistence type="inferred from homology"/>
<evidence type="ECO:0000256" key="3">
    <source>
        <dbReference type="ARBA" id="ARBA00001941"/>
    </source>
</evidence>
<dbReference type="InterPro" id="IPR026019">
    <property type="entry name" value="Ribul_P_3_epim"/>
</dbReference>
<dbReference type="FunFam" id="3.20.20.70:FF:000004">
    <property type="entry name" value="Ribulose-phosphate 3-epimerase"/>
    <property type="match status" value="1"/>
</dbReference>
<dbReference type="NCBIfam" id="NF004076">
    <property type="entry name" value="PRK05581.1-4"/>
    <property type="match status" value="1"/>
</dbReference>
<dbReference type="GO" id="GO:0005737">
    <property type="term" value="C:cytoplasm"/>
    <property type="evidence" value="ECO:0007669"/>
    <property type="project" value="UniProtKB-ARBA"/>
</dbReference>
<comment type="pathway">
    <text evidence="8">Carbohydrate degradation; D-allose degradation.</text>
</comment>
<feature type="binding site" evidence="8">
    <location>
        <position position="65"/>
    </location>
    <ligand>
        <name>a divalent metal cation</name>
        <dbReference type="ChEBI" id="CHEBI:60240"/>
    </ligand>
</feature>
<evidence type="ECO:0000256" key="4">
    <source>
        <dbReference type="ARBA" id="ARBA00001947"/>
    </source>
</evidence>
<feature type="binding site" evidence="8">
    <location>
        <begin position="197"/>
        <end position="199"/>
    </location>
    <ligand>
        <name>substrate</name>
    </ligand>
</feature>
<keyword evidence="7 8" id="KW-0413">Isomerase</keyword>
<evidence type="ECO:0000256" key="7">
    <source>
        <dbReference type="ARBA" id="ARBA00023235"/>
    </source>
</evidence>
<dbReference type="RefSeq" id="WP_035150565.1">
    <property type="nucleotide sequence ID" value="NZ_JAAZWO010000038.1"/>
</dbReference>